<organism evidence="2 3">
    <name type="scientific">Enhydrobacter aerosaccus</name>
    <dbReference type="NCBI Taxonomy" id="225324"/>
    <lineage>
        <taxon>Bacteria</taxon>
        <taxon>Pseudomonadati</taxon>
        <taxon>Pseudomonadota</taxon>
        <taxon>Alphaproteobacteria</taxon>
        <taxon>Hyphomicrobiales</taxon>
        <taxon>Enhydrobacter</taxon>
    </lineage>
</organism>
<dbReference type="InterPro" id="IPR011576">
    <property type="entry name" value="Pyridox_Oxase_N"/>
</dbReference>
<evidence type="ECO:0000313" key="2">
    <source>
        <dbReference type="EMBL" id="SKA04767.1"/>
    </source>
</evidence>
<accession>A0A1T4QMA4</accession>
<proteinExistence type="predicted"/>
<protein>
    <recommendedName>
        <fullName evidence="1">Pyridoxamine 5'-phosphate oxidase N-terminal domain-containing protein</fullName>
    </recommendedName>
</protein>
<dbReference type="SUPFAM" id="SSF50475">
    <property type="entry name" value="FMN-binding split barrel"/>
    <property type="match status" value="1"/>
</dbReference>
<dbReference type="AlphaFoldDB" id="A0A1T4QMA4"/>
<dbReference type="Gene3D" id="2.30.110.10">
    <property type="entry name" value="Electron Transport, Fmn-binding Protein, Chain A"/>
    <property type="match status" value="1"/>
</dbReference>
<dbReference type="PANTHER" id="PTHR42815">
    <property type="entry name" value="FAD-BINDING, PUTATIVE (AFU_ORTHOLOGUE AFUA_6G07600)-RELATED"/>
    <property type="match status" value="1"/>
</dbReference>
<name>A0A1T4QMA4_9HYPH</name>
<dbReference type="RefSeq" id="WP_170920973.1">
    <property type="nucleotide sequence ID" value="NZ_FUWJ01000003.1"/>
</dbReference>
<dbReference type="InterPro" id="IPR024029">
    <property type="entry name" value="Pyridox_Oxase_FMN-dep"/>
</dbReference>
<dbReference type="Proteomes" id="UP000190092">
    <property type="component" value="Unassembled WGS sequence"/>
</dbReference>
<dbReference type="STRING" id="225324.SAMN02745126_03312"/>
<dbReference type="EMBL" id="FUWJ01000003">
    <property type="protein sequence ID" value="SKA04767.1"/>
    <property type="molecule type" value="Genomic_DNA"/>
</dbReference>
<reference evidence="3" key="1">
    <citation type="submission" date="2017-02" db="EMBL/GenBank/DDBJ databases">
        <authorList>
            <person name="Varghese N."/>
            <person name="Submissions S."/>
        </authorList>
    </citation>
    <scope>NUCLEOTIDE SEQUENCE [LARGE SCALE GENOMIC DNA]</scope>
    <source>
        <strain evidence="3">ATCC 27094</strain>
    </source>
</reference>
<dbReference type="Pfam" id="PF01243">
    <property type="entry name" value="PNPOx_N"/>
    <property type="match status" value="1"/>
</dbReference>
<feature type="domain" description="Pyridoxamine 5'-phosphate oxidase N-terminal" evidence="1">
    <location>
        <begin position="41"/>
        <end position="161"/>
    </location>
</feature>
<evidence type="ECO:0000313" key="3">
    <source>
        <dbReference type="Proteomes" id="UP000190092"/>
    </source>
</evidence>
<gene>
    <name evidence="2" type="ORF">SAMN02745126_03312</name>
</gene>
<dbReference type="InterPro" id="IPR012349">
    <property type="entry name" value="Split_barrel_FMN-bd"/>
</dbReference>
<dbReference type="PANTHER" id="PTHR42815:SF2">
    <property type="entry name" value="FAD-BINDING, PUTATIVE (AFU_ORTHOLOGUE AFUA_6G07600)-RELATED"/>
    <property type="match status" value="1"/>
</dbReference>
<sequence length="220" mass="23718">MPDALPPLSPALLDADAARALVASYGEVSSLAKAKDIGRIDAHMRRFISLAPICFVATADAEGRQDVTPRGDPPGSFKVLDESTVAIADRPGNNRLDTLRNLLENPEIALIFLLPGTNETVRLAGTARLSTDPTLLSAMAVQGKEPRCAIVVSVRQAYLHCAKALLRSRLWTGDYAQPKGTFPSIARMIGDQLGLSETDKATGEARVERAYRDGLWEPLK</sequence>
<keyword evidence="3" id="KW-1185">Reference proteome</keyword>
<evidence type="ECO:0000259" key="1">
    <source>
        <dbReference type="Pfam" id="PF01243"/>
    </source>
</evidence>
<dbReference type="NCBIfam" id="TIGR04025">
    <property type="entry name" value="PPOX_FMN_DR2398"/>
    <property type="match status" value="1"/>
</dbReference>